<dbReference type="Pfam" id="PF06379">
    <property type="entry name" value="RhaT"/>
    <property type="match status" value="1"/>
</dbReference>
<dbReference type="GO" id="GO:0015293">
    <property type="term" value="F:symporter activity"/>
    <property type="evidence" value="ECO:0007669"/>
    <property type="project" value="UniProtKB-KW"/>
</dbReference>
<dbReference type="EMBL" id="BBWV01000002">
    <property type="protein sequence ID" value="GAO43099.1"/>
    <property type="molecule type" value="Genomic_DNA"/>
</dbReference>
<proteinExistence type="predicted"/>
<keyword evidence="8 9" id="KW-0472">Membrane</keyword>
<sequence length="361" mass="39950">MQAIFGVIYHFIGGFASGSFYIPFRKVRSWSWETYWLTGGLFSWLIMPPLMAWLTIPDFGKIISETSSSTFCWTFIWGMLWGVGGLMYGLGMRYLGMSLGNSVLLGFTSAFGALAPAIYYDFAPVAGKTGFLELLQTGWGRTVLAGVLVCLIGIYYCGKAGFLKEKELPEEKKKESVKEFNLTKGLVVCIVSGILSACFNYGIEAGAPMAQAANAAWKAQHPEATINFLFQNNVIYVVLLWGGLTSNLAWCLFLHFKNKSFRDYTDKKTPLLNNYLFAALAGITWFMQYLFYGMGESKLGNGASSWILHMAFIILVANIWGFVMGEWKGVSNTTRRNILVGVAAIILSVVLVGYGNSLNNN</sequence>
<evidence type="ECO:0000313" key="10">
    <source>
        <dbReference type="EMBL" id="GAO43099.1"/>
    </source>
</evidence>
<dbReference type="InterPro" id="IPR004673">
    <property type="entry name" value="L-rhamnose-proton_sym_RhaT"/>
</dbReference>
<evidence type="ECO:0000256" key="8">
    <source>
        <dbReference type="ARBA" id="ARBA00023136"/>
    </source>
</evidence>
<evidence type="ECO:0000256" key="4">
    <source>
        <dbReference type="ARBA" id="ARBA00022597"/>
    </source>
</evidence>
<keyword evidence="1" id="KW-0813">Transport</keyword>
<name>A0A0E9MZV3_9BACT</name>
<dbReference type="GO" id="GO:0015153">
    <property type="term" value="F:rhamnose transmembrane transporter activity"/>
    <property type="evidence" value="ECO:0007669"/>
    <property type="project" value="InterPro"/>
</dbReference>
<evidence type="ECO:0000313" key="11">
    <source>
        <dbReference type="Proteomes" id="UP000033121"/>
    </source>
</evidence>
<dbReference type="RefSeq" id="WP_046369029.1">
    <property type="nucleotide sequence ID" value="NZ_BBWV01000002.1"/>
</dbReference>
<evidence type="ECO:0000256" key="1">
    <source>
        <dbReference type="ARBA" id="ARBA00022448"/>
    </source>
</evidence>
<evidence type="ECO:0000256" key="3">
    <source>
        <dbReference type="ARBA" id="ARBA00022519"/>
    </source>
</evidence>
<dbReference type="AlphaFoldDB" id="A0A0E9MZV3"/>
<feature type="transmembrane region" description="Helical" evidence="9">
    <location>
        <begin position="139"/>
        <end position="158"/>
    </location>
</feature>
<evidence type="ECO:0000256" key="6">
    <source>
        <dbReference type="ARBA" id="ARBA00022847"/>
    </source>
</evidence>
<feature type="transmembrane region" description="Helical" evidence="9">
    <location>
        <begin position="337"/>
        <end position="355"/>
    </location>
</feature>
<reference evidence="10 11" key="1">
    <citation type="submission" date="2015-04" db="EMBL/GenBank/DDBJ databases">
        <title>Whole genome shotgun sequence of Flavihumibacter petaseus NBRC 106054.</title>
        <authorList>
            <person name="Miyazawa S."/>
            <person name="Hosoyama A."/>
            <person name="Hashimoto M."/>
            <person name="Noguchi M."/>
            <person name="Tsuchikane K."/>
            <person name="Ohji S."/>
            <person name="Yamazoe A."/>
            <person name="Ichikawa N."/>
            <person name="Kimura A."/>
            <person name="Fujita N."/>
        </authorList>
    </citation>
    <scope>NUCLEOTIDE SEQUENCE [LARGE SCALE GENOMIC DNA]</scope>
    <source>
        <strain evidence="10 11">NBRC 106054</strain>
    </source>
</reference>
<keyword evidence="5 9" id="KW-0812">Transmembrane</keyword>
<evidence type="ECO:0000256" key="2">
    <source>
        <dbReference type="ARBA" id="ARBA00022475"/>
    </source>
</evidence>
<comment type="caution">
    <text evidence="10">The sequence shown here is derived from an EMBL/GenBank/DDBJ whole genome shotgun (WGS) entry which is preliminary data.</text>
</comment>
<feature type="transmembrane region" description="Helical" evidence="9">
    <location>
        <begin position="182"/>
        <end position="203"/>
    </location>
</feature>
<feature type="transmembrane region" description="Helical" evidence="9">
    <location>
        <begin position="6"/>
        <end position="24"/>
    </location>
</feature>
<feature type="transmembrane region" description="Helical" evidence="9">
    <location>
        <begin position="275"/>
        <end position="294"/>
    </location>
</feature>
<evidence type="ECO:0000256" key="9">
    <source>
        <dbReference type="SAM" id="Phobius"/>
    </source>
</evidence>
<feature type="transmembrane region" description="Helical" evidence="9">
    <location>
        <begin position="234"/>
        <end position="254"/>
    </location>
</feature>
<accession>A0A0E9MZV3</accession>
<dbReference type="GO" id="GO:0016020">
    <property type="term" value="C:membrane"/>
    <property type="evidence" value="ECO:0007669"/>
    <property type="project" value="InterPro"/>
</dbReference>
<keyword evidence="2" id="KW-1003">Cell membrane</keyword>
<feature type="transmembrane region" description="Helical" evidence="9">
    <location>
        <begin position="68"/>
        <end position="90"/>
    </location>
</feature>
<dbReference type="STRING" id="1220578.FPE01S_02_02030"/>
<dbReference type="OrthoDB" id="9790043at2"/>
<evidence type="ECO:0000256" key="5">
    <source>
        <dbReference type="ARBA" id="ARBA00022692"/>
    </source>
</evidence>
<organism evidence="10 11">
    <name type="scientific">Flavihumibacter petaseus NBRC 106054</name>
    <dbReference type="NCBI Taxonomy" id="1220578"/>
    <lineage>
        <taxon>Bacteria</taxon>
        <taxon>Pseudomonadati</taxon>
        <taxon>Bacteroidota</taxon>
        <taxon>Chitinophagia</taxon>
        <taxon>Chitinophagales</taxon>
        <taxon>Chitinophagaceae</taxon>
        <taxon>Flavihumibacter</taxon>
    </lineage>
</organism>
<keyword evidence="4" id="KW-0762">Sugar transport</keyword>
<keyword evidence="7 9" id="KW-1133">Transmembrane helix</keyword>
<protein>
    <submittedName>
        <fullName evidence="10">L-rhamnose/proton symporter</fullName>
    </submittedName>
</protein>
<keyword evidence="3" id="KW-0997">Cell inner membrane</keyword>
<feature type="transmembrane region" description="Helical" evidence="9">
    <location>
        <begin position="102"/>
        <end position="119"/>
    </location>
</feature>
<feature type="transmembrane region" description="Helical" evidence="9">
    <location>
        <begin position="36"/>
        <end position="56"/>
    </location>
</feature>
<keyword evidence="6" id="KW-0769">Symport</keyword>
<feature type="transmembrane region" description="Helical" evidence="9">
    <location>
        <begin position="306"/>
        <end position="325"/>
    </location>
</feature>
<keyword evidence="11" id="KW-1185">Reference proteome</keyword>
<dbReference type="NCBIfam" id="NF010024">
    <property type="entry name" value="PRK13499.1-4"/>
    <property type="match status" value="1"/>
</dbReference>
<gene>
    <name evidence="10" type="primary">rhaT</name>
    <name evidence="10" type="ORF">FPE01S_02_02030</name>
</gene>
<dbReference type="Proteomes" id="UP000033121">
    <property type="component" value="Unassembled WGS sequence"/>
</dbReference>
<evidence type="ECO:0000256" key="7">
    <source>
        <dbReference type="ARBA" id="ARBA00022989"/>
    </source>
</evidence>